<dbReference type="GO" id="GO:0006508">
    <property type="term" value="P:proteolysis"/>
    <property type="evidence" value="ECO:0007669"/>
    <property type="project" value="UniProtKB-KW"/>
</dbReference>
<protein>
    <recommendedName>
        <fullName evidence="8">Abasic site processing protein</fullName>
        <ecNumber evidence="8">3.4.-.-</ecNumber>
    </recommendedName>
</protein>
<dbReference type="Gene3D" id="3.90.1680.10">
    <property type="entry name" value="SOS response associated peptidase-like"/>
    <property type="match status" value="1"/>
</dbReference>
<dbReference type="InterPro" id="IPR003738">
    <property type="entry name" value="SRAP"/>
</dbReference>
<dbReference type="PANTHER" id="PTHR13604">
    <property type="entry name" value="DC12-RELATED"/>
    <property type="match status" value="1"/>
</dbReference>
<reference evidence="9" key="1">
    <citation type="submission" date="2014-11" db="EMBL/GenBank/DDBJ databases">
        <authorList>
            <person name="Malar M.C."/>
            <person name="Sen D."/>
            <person name="Tripathy S."/>
        </authorList>
    </citation>
    <scope>NUCLEOTIDE SEQUENCE</scope>
    <source>
        <strain evidence="9">BDU141951</strain>
    </source>
</reference>
<evidence type="ECO:0000256" key="6">
    <source>
        <dbReference type="ARBA" id="ARBA00023125"/>
    </source>
</evidence>
<dbReference type="GO" id="GO:0003697">
    <property type="term" value="F:single-stranded DNA binding"/>
    <property type="evidence" value="ECO:0007669"/>
    <property type="project" value="InterPro"/>
</dbReference>
<organism evidence="9">
    <name type="scientific">Lyngbya confervoides BDU141951</name>
    <dbReference type="NCBI Taxonomy" id="1574623"/>
    <lineage>
        <taxon>Bacteria</taxon>
        <taxon>Bacillati</taxon>
        <taxon>Cyanobacteriota</taxon>
        <taxon>Cyanophyceae</taxon>
        <taxon>Oscillatoriophycideae</taxon>
        <taxon>Oscillatoriales</taxon>
        <taxon>Microcoleaceae</taxon>
        <taxon>Lyngbya</taxon>
    </lineage>
</organism>
<dbReference type="AlphaFoldDB" id="A0A0C1Y7P9"/>
<evidence type="ECO:0000256" key="8">
    <source>
        <dbReference type="RuleBase" id="RU364100"/>
    </source>
</evidence>
<dbReference type="GO" id="GO:0008233">
    <property type="term" value="F:peptidase activity"/>
    <property type="evidence" value="ECO:0007669"/>
    <property type="project" value="UniProtKB-KW"/>
</dbReference>
<gene>
    <name evidence="9" type="ORF">QQ91_015000</name>
</gene>
<dbReference type="EC" id="3.4.-.-" evidence="8"/>
<evidence type="ECO:0000256" key="2">
    <source>
        <dbReference type="ARBA" id="ARBA00022670"/>
    </source>
</evidence>
<evidence type="ECO:0000256" key="4">
    <source>
        <dbReference type="ARBA" id="ARBA00022801"/>
    </source>
</evidence>
<evidence type="ECO:0000256" key="1">
    <source>
        <dbReference type="ARBA" id="ARBA00008136"/>
    </source>
</evidence>
<dbReference type="InterPro" id="IPR036590">
    <property type="entry name" value="SRAP-like"/>
</dbReference>
<evidence type="ECO:0000256" key="7">
    <source>
        <dbReference type="ARBA" id="ARBA00023239"/>
    </source>
</evidence>
<dbReference type="GO" id="GO:0016829">
    <property type="term" value="F:lyase activity"/>
    <property type="evidence" value="ECO:0007669"/>
    <property type="project" value="UniProtKB-KW"/>
</dbReference>
<evidence type="ECO:0000256" key="5">
    <source>
        <dbReference type="ARBA" id="ARBA00023124"/>
    </source>
</evidence>
<name>A0A0C1Y7P9_9CYAN</name>
<reference evidence="9" key="3">
    <citation type="submission" date="2020-02" db="EMBL/GenBank/DDBJ databases">
        <authorList>
            <person name="Sarangi A.N."/>
            <person name="Ghosh S."/>
            <person name="Mukherjee M."/>
            <person name="Tripathy S."/>
        </authorList>
    </citation>
    <scope>NUCLEOTIDE SEQUENCE</scope>
    <source>
        <strain evidence="9">BDU141951</strain>
    </source>
</reference>
<dbReference type="PANTHER" id="PTHR13604:SF0">
    <property type="entry name" value="ABASIC SITE PROCESSING PROTEIN HMCES"/>
    <property type="match status" value="1"/>
</dbReference>
<keyword evidence="6" id="KW-0238">DNA-binding</keyword>
<dbReference type="GO" id="GO:0106300">
    <property type="term" value="P:protein-DNA covalent cross-linking repair"/>
    <property type="evidence" value="ECO:0007669"/>
    <property type="project" value="InterPro"/>
</dbReference>
<keyword evidence="2 8" id="KW-0645">Protease</keyword>
<sequence>MCGRFAQTHAGADVAQTFQLAAVPELSPRYNIAPSQDISVIVQSRRTGDRLHHAKRWGLVPGWSKDVQIGNKLINARSETVADKPAFRDAFQRRRCLIVADGFYEWQQAPKGQAKQPHLIRLKARSLFAFAGLWERWRSPQTDELHFSCTILTTAANTLMAPIHHRMPVILPSAAYDVWLDPTHYNRGELTALLRPYEAASMEAIAIGTAINHPQNEGAAVQAPL</sequence>
<evidence type="ECO:0000256" key="3">
    <source>
        <dbReference type="ARBA" id="ARBA00022763"/>
    </source>
</evidence>
<comment type="caution">
    <text evidence="9">The sequence shown here is derived from an EMBL/GenBank/DDBJ whole genome shotgun (WGS) entry which is preliminary data.</text>
</comment>
<accession>A0A0C1Y7P9</accession>
<reference evidence="9" key="2">
    <citation type="journal article" date="2015" name="Genome Announc.">
        <title>Draft Genome Sequence of Filamentous Marine Cyanobacterium Lyngbya confervoides Strain BDU141951.</title>
        <authorList>
            <person name="Chandrababunaidu M.M."/>
            <person name="Sen D."/>
            <person name="Tripathy S."/>
        </authorList>
    </citation>
    <scope>NUCLEOTIDE SEQUENCE</scope>
    <source>
        <strain evidence="9">BDU141951</strain>
    </source>
</reference>
<keyword evidence="3" id="KW-0227">DNA damage</keyword>
<keyword evidence="7" id="KW-0456">Lyase</keyword>
<keyword evidence="5" id="KW-0190">Covalent protein-DNA linkage</keyword>
<dbReference type="EMBL" id="JTHE02000003">
    <property type="protein sequence ID" value="NEV68420.1"/>
    <property type="molecule type" value="Genomic_DNA"/>
</dbReference>
<evidence type="ECO:0000313" key="9">
    <source>
        <dbReference type="EMBL" id="NEV68420.1"/>
    </source>
</evidence>
<proteinExistence type="inferred from homology"/>
<keyword evidence="4 8" id="KW-0378">Hydrolase</keyword>
<dbReference type="Pfam" id="PF02586">
    <property type="entry name" value="SRAP"/>
    <property type="match status" value="1"/>
</dbReference>
<dbReference type="SUPFAM" id="SSF143081">
    <property type="entry name" value="BB1717-like"/>
    <property type="match status" value="1"/>
</dbReference>
<comment type="similarity">
    <text evidence="1 8">Belongs to the SOS response-associated peptidase family.</text>
</comment>